<feature type="transmembrane region" description="Helical" evidence="6">
    <location>
        <begin position="186"/>
        <end position="208"/>
    </location>
</feature>
<dbReference type="Pfam" id="PF07690">
    <property type="entry name" value="MFS_1"/>
    <property type="match status" value="1"/>
</dbReference>
<dbReference type="Proteomes" id="UP001181622">
    <property type="component" value="Unassembled WGS sequence"/>
</dbReference>
<dbReference type="Gene3D" id="1.20.1250.20">
    <property type="entry name" value="MFS general substrate transporter like domains"/>
    <property type="match status" value="2"/>
</dbReference>
<feature type="transmembrane region" description="Helical" evidence="6">
    <location>
        <begin position="295"/>
        <end position="313"/>
    </location>
</feature>
<dbReference type="EMBL" id="JADBEO010000004">
    <property type="protein sequence ID" value="MDR4305571.1"/>
    <property type="molecule type" value="Genomic_DNA"/>
</dbReference>
<protein>
    <submittedName>
        <fullName evidence="8">MFS transporter</fullName>
    </submittedName>
</protein>
<sequence length="417" mass="41821">MTSASDCCAPADLAAPIAASPLIPVTAPYGAAIAQLSLGMGGLAIGTGEFASMGVLPQVANSVGASIPQAGHMISAYALGVTVGAPLIAVAMARAPRRALLIGLMLFYLAGNALSALAPDYLSVVAARFVAGLPHGAYFGVAMLFAASMVPANKRAQAVGNVLLGLSIANVVGVPAATWLGQTLGWRTTFVAVSALAGLTALLIRLTTPEVSPSAEASPLRELGALRRLQVWLTLGVAAVGFGGIFAVYSYISPTLTEVSGLPLALVPAMLSVLGLGMIAGNIVGGWLSDRALKATMVGCLVWSAAALGLFTLASANPWTAGVNLFLIGCCIAMGPALQTRLMDVAGDAQTLAAALNHSAFNVANALGAWLGGLAVAAGYGWTAPGWVGMLLALAGLGVLLASLALERAEAAPARMR</sequence>
<accession>A0ABU1DBX2</accession>
<feature type="transmembrane region" description="Helical" evidence="6">
    <location>
        <begin position="158"/>
        <end position="180"/>
    </location>
</feature>
<dbReference type="InterPro" id="IPR011701">
    <property type="entry name" value="MFS"/>
</dbReference>
<feature type="transmembrane region" description="Helical" evidence="6">
    <location>
        <begin position="74"/>
        <end position="93"/>
    </location>
</feature>
<evidence type="ECO:0000256" key="1">
    <source>
        <dbReference type="ARBA" id="ARBA00004651"/>
    </source>
</evidence>
<feature type="transmembrane region" description="Helical" evidence="6">
    <location>
        <begin position="264"/>
        <end position="288"/>
    </location>
</feature>
<feature type="domain" description="Major facilitator superfamily (MFS) profile" evidence="7">
    <location>
        <begin position="34"/>
        <end position="410"/>
    </location>
</feature>
<keyword evidence="5 6" id="KW-0472">Membrane</keyword>
<dbReference type="PROSITE" id="PS50850">
    <property type="entry name" value="MFS"/>
    <property type="match status" value="1"/>
</dbReference>
<feature type="transmembrane region" description="Helical" evidence="6">
    <location>
        <begin position="125"/>
        <end position="146"/>
    </location>
</feature>
<dbReference type="InterPro" id="IPR036259">
    <property type="entry name" value="MFS_trans_sf"/>
</dbReference>
<dbReference type="CDD" id="cd17324">
    <property type="entry name" value="MFS_NepI_like"/>
    <property type="match status" value="1"/>
</dbReference>
<evidence type="ECO:0000313" key="8">
    <source>
        <dbReference type="EMBL" id="MDR4305571.1"/>
    </source>
</evidence>
<keyword evidence="9" id="KW-1185">Reference proteome</keyword>
<evidence type="ECO:0000259" key="7">
    <source>
        <dbReference type="PROSITE" id="PS50850"/>
    </source>
</evidence>
<name>A0ABU1DBX2_9HYPH</name>
<evidence type="ECO:0000256" key="2">
    <source>
        <dbReference type="ARBA" id="ARBA00022475"/>
    </source>
</evidence>
<feature type="transmembrane region" description="Helical" evidence="6">
    <location>
        <begin position="229"/>
        <end position="252"/>
    </location>
</feature>
<gene>
    <name evidence="8" type="ORF">IHQ68_02905</name>
</gene>
<comment type="caution">
    <text evidence="8">The sequence shown here is derived from an EMBL/GenBank/DDBJ whole genome shotgun (WGS) entry which is preliminary data.</text>
</comment>
<evidence type="ECO:0000256" key="4">
    <source>
        <dbReference type="ARBA" id="ARBA00022989"/>
    </source>
</evidence>
<feature type="transmembrane region" description="Helical" evidence="6">
    <location>
        <begin position="359"/>
        <end position="380"/>
    </location>
</feature>
<comment type="subcellular location">
    <subcellularLocation>
        <location evidence="1">Cell membrane</location>
        <topology evidence="1">Multi-pass membrane protein</topology>
    </subcellularLocation>
</comment>
<keyword evidence="2" id="KW-1003">Cell membrane</keyword>
<evidence type="ECO:0000256" key="3">
    <source>
        <dbReference type="ARBA" id="ARBA00022692"/>
    </source>
</evidence>
<organism evidence="8 9">
    <name type="scientific">Chelatococcus sambhunathii</name>
    <dbReference type="NCBI Taxonomy" id="363953"/>
    <lineage>
        <taxon>Bacteria</taxon>
        <taxon>Pseudomonadati</taxon>
        <taxon>Pseudomonadota</taxon>
        <taxon>Alphaproteobacteria</taxon>
        <taxon>Hyphomicrobiales</taxon>
        <taxon>Chelatococcaceae</taxon>
        <taxon>Chelatococcus</taxon>
    </lineage>
</organism>
<keyword evidence="3 6" id="KW-0812">Transmembrane</keyword>
<evidence type="ECO:0000313" key="9">
    <source>
        <dbReference type="Proteomes" id="UP001181622"/>
    </source>
</evidence>
<evidence type="ECO:0000256" key="6">
    <source>
        <dbReference type="SAM" id="Phobius"/>
    </source>
</evidence>
<feature type="transmembrane region" description="Helical" evidence="6">
    <location>
        <begin position="319"/>
        <end position="338"/>
    </location>
</feature>
<dbReference type="InterPro" id="IPR050189">
    <property type="entry name" value="MFS_Efflux_Transporters"/>
</dbReference>
<proteinExistence type="predicted"/>
<dbReference type="PANTHER" id="PTHR43124:SF3">
    <property type="entry name" value="CHLORAMPHENICOL EFFLUX PUMP RV0191"/>
    <property type="match status" value="1"/>
</dbReference>
<evidence type="ECO:0000256" key="5">
    <source>
        <dbReference type="ARBA" id="ARBA00023136"/>
    </source>
</evidence>
<dbReference type="PANTHER" id="PTHR43124">
    <property type="entry name" value="PURINE EFFLUX PUMP PBUE"/>
    <property type="match status" value="1"/>
</dbReference>
<feature type="transmembrane region" description="Helical" evidence="6">
    <location>
        <begin position="100"/>
        <end position="119"/>
    </location>
</feature>
<dbReference type="SUPFAM" id="SSF103473">
    <property type="entry name" value="MFS general substrate transporter"/>
    <property type="match status" value="1"/>
</dbReference>
<dbReference type="InterPro" id="IPR020846">
    <property type="entry name" value="MFS_dom"/>
</dbReference>
<keyword evidence="4 6" id="KW-1133">Transmembrane helix</keyword>
<feature type="transmembrane region" description="Helical" evidence="6">
    <location>
        <begin position="386"/>
        <end position="406"/>
    </location>
</feature>
<reference evidence="8" key="1">
    <citation type="submission" date="2020-10" db="EMBL/GenBank/DDBJ databases">
        <authorList>
            <person name="Abbas A."/>
            <person name="Razzaq R."/>
            <person name="Waqas M."/>
            <person name="Abbas N."/>
            <person name="Nielsen T.K."/>
            <person name="Hansen L.H."/>
            <person name="Hussain S."/>
            <person name="Shahid M."/>
        </authorList>
    </citation>
    <scope>NUCLEOTIDE SEQUENCE</scope>
    <source>
        <strain evidence="8">S14</strain>
    </source>
</reference>
<dbReference type="RefSeq" id="WP_309388684.1">
    <property type="nucleotide sequence ID" value="NZ_JADBEO010000004.1"/>
</dbReference>